<dbReference type="EMBL" id="AQQX01000003">
    <property type="protein sequence ID" value="KGM49078.1"/>
    <property type="molecule type" value="Genomic_DNA"/>
</dbReference>
<protein>
    <recommendedName>
        <fullName evidence="9">TRAP transporter small permease protein</fullName>
    </recommendedName>
</protein>
<dbReference type="GO" id="GO:0015740">
    <property type="term" value="P:C4-dicarboxylate transport"/>
    <property type="evidence" value="ECO:0007669"/>
    <property type="project" value="TreeGrafter"/>
</dbReference>
<name>A0A0A0EG30_9RHOB</name>
<feature type="domain" description="Tripartite ATP-independent periplasmic transporters DctQ component" evidence="10">
    <location>
        <begin position="51"/>
        <end position="167"/>
    </location>
</feature>
<dbReference type="Pfam" id="PF04290">
    <property type="entry name" value="DctQ"/>
    <property type="match status" value="1"/>
</dbReference>
<evidence type="ECO:0000313" key="11">
    <source>
        <dbReference type="EMBL" id="KGM49078.1"/>
    </source>
</evidence>
<feature type="transmembrane region" description="Helical" evidence="9">
    <location>
        <begin position="53"/>
        <end position="77"/>
    </location>
</feature>
<dbReference type="InterPro" id="IPR055348">
    <property type="entry name" value="DctQ"/>
</dbReference>
<evidence type="ECO:0000256" key="1">
    <source>
        <dbReference type="ARBA" id="ARBA00004429"/>
    </source>
</evidence>
<organism evidence="11 12">
    <name type="scientific">Pseudooceanicola atlanticus</name>
    <dbReference type="NCBI Taxonomy" id="1461694"/>
    <lineage>
        <taxon>Bacteria</taxon>
        <taxon>Pseudomonadati</taxon>
        <taxon>Pseudomonadota</taxon>
        <taxon>Alphaproteobacteria</taxon>
        <taxon>Rhodobacterales</taxon>
        <taxon>Paracoccaceae</taxon>
        <taxon>Pseudooceanicola</taxon>
    </lineage>
</organism>
<comment type="similarity">
    <text evidence="8 9">Belongs to the TRAP transporter small permease family.</text>
</comment>
<dbReference type="InterPro" id="IPR007387">
    <property type="entry name" value="TRAP_DctQ"/>
</dbReference>
<evidence type="ECO:0000256" key="9">
    <source>
        <dbReference type="RuleBase" id="RU369079"/>
    </source>
</evidence>
<keyword evidence="5 9" id="KW-0812">Transmembrane</keyword>
<dbReference type="GO" id="GO:0022857">
    <property type="term" value="F:transmembrane transporter activity"/>
    <property type="evidence" value="ECO:0007669"/>
    <property type="project" value="UniProtKB-UniRule"/>
</dbReference>
<evidence type="ECO:0000256" key="8">
    <source>
        <dbReference type="ARBA" id="ARBA00038436"/>
    </source>
</evidence>
<accession>A0A0A0EG30</accession>
<keyword evidence="2 9" id="KW-0813">Transport</keyword>
<dbReference type="Proteomes" id="UP000030004">
    <property type="component" value="Unassembled WGS sequence"/>
</dbReference>
<keyword evidence="3" id="KW-1003">Cell membrane</keyword>
<sequence>MMRQTLDRLYSGALILAAAAFAAIAALVLVQIIGRLIDRGARALGAVPPGITVPSLAEIGGFLFLSAVFLGLAGTFARGGHVRVSLLTGALPPTIARPLEALVLIIAAGLCAFATWSSWLQAWDSWVYDSVSFGMVRVPLWLPQGVMTFGLVLLCIALIDSLVTVIRGGTPHYAEHEQGEA</sequence>
<gene>
    <name evidence="11" type="ORF">ATO9_10385</name>
</gene>
<proteinExistence type="inferred from homology"/>
<evidence type="ECO:0000256" key="7">
    <source>
        <dbReference type="ARBA" id="ARBA00023136"/>
    </source>
</evidence>
<reference evidence="11 12" key="1">
    <citation type="journal article" date="2015" name="Antonie Van Leeuwenhoek">
        <title>Pseudooceanicola atlanticus gen. nov. sp. nov., isolated from surface seawater of the Atlantic Ocean and reclassification of Oceanicola batsensis, Oceanicola marinus, Oceanicola nitratireducens, Oceanicola nanhaiensis, Oceanicola antarcticus and Oceanicola flagellatus, as Pseudooceanicola batsensis comb. nov., Pseudooceanicola marinus comb. nov., Pseudooceanicola nitratireducens comb. nov., Pseudooceanicola nanhaiensis comb. nov., Pseudooceanicola antarcticus comb. nov., and Pseudooceanicola flagellatus comb. nov.</title>
        <authorList>
            <person name="Lai Q."/>
            <person name="Li G."/>
            <person name="Liu X."/>
            <person name="Du Y."/>
            <person name="Sun F."/>
            <person name="Shao Z."/>
        </authorList>
    </citation>
    <scope>NUCLEOTIDE SEQUENCE [LARGE SCALE GENOMIC DNA]</scope>
    <source>
        <strain evidence="11 12">22II-s11g</strain>
    </source>
</reference>
<feature type="transmembrane region" description="Helical" evidence="9">
    <location>
        <begin position="98"/>
        <end position="120"/>
    </location>
</feature>
<keyword evidence="6 9" id="KW-1133">Transmembrane helix</keyword>
<evidence type="ECO:0000313" key="12">
    <source>
        <dbReference type="Proteomes" id="UP000030004"/>
    </source>
</evidence>
<dbReference type="STRING" id="1461694.ATO9_10385"/>
<dbReference type="AlphaFoldDB" id="A0A0A0EG30"/>
<evidence type="ECO:0000256" key="5">
    <source>
        <dbReference type="ARBA" id="ARBA00022692"/>
    </source>
</evidence>
<evidence type="ECO:0000256" key="2">
    <source>
        <dbReference type="ARBA" id="ARBA00022448"/>
    </source>
</evidence>
<comment type="caution">
    <text evidence="11">The sequence shown here is derived from an EMBL/GenBank/DDBJ whole genome shotgun (WGS) entry which is preliminary data.</text>
</comment>
<dbReference type="GO" id="GO:0005886">
    <property type="term" value="C:plasma membrane"/>
    <property type="evidence" value="ECO:0007669"/>
    <property type="project" value="UniProtKB-SubCell"/>
</dbReference>
<dbReference type="PANTHER" id="PTHR35011:SF10">
    <property type="entry name" value="TRAP TRANSPORTER SMALL PERMEASE PROTEIN"/>
    <property type="match status" value="1"/>
</dbReference>
<feature type="transmembrane region" description="Helical" evidence="9">
    <location>
        <begin position="12"/>
        <end position="33"/>
    </location>
</feature>
<evidence type="ECO:0000256" key="3">
    <source>
        <dbReference type="ARBA" id="ARBA00022475"/>
    </source>
</evidence>
<feature type="transmembrane region" description="Helical" evidence="9">
    <location>
        <begin position="140"/>
        <end position="159"/>
    </location>
</feature>
<comment type="function">
    <text evidence="9">Part of the tripartite ATP-independent periplasmic (TRAP) transport system.</text>
</comment>
<evidence type="ECO:0000259" key="10">
    <source>
        <dbReference type="Pfam" id="PF04290"/>
    </source>
</evidence>
<comment type="subunit">
    <text evidence="9">The complex comprises the extracytoplasmic solute receptor protein and the two transmembrane proteins.</text>
</comment>
<dbReference type="eggNOG" id="COG3090">
    <property type="taxonomic scope" value="Bacteria"/>
</dbReference>
<evidence type="ECO:0000256" key="4">
    <source>
        <dbReference type="ARBA" id="ARBA00022519"/>
    </source>
</evidence>
<keyword evidence="4 9" id="KW-0997">Cell inner membrane</keyword>
<comment type="subcellular location">
    <subcellularLocation>
        <location evidence="1 9">Cell inner membrane</location>
        <topology evidence="1 9">Multi-pass membrane protein</topology>
    </subcellularLocation>
</comment>
<evidence type="ECO:0000256" key="6">
    <source>
        <dbReference type="ARBA" id="ARBA00022989"/>
    </source>
</evidence>
<keyword evidence="7 9" id="KW-0472">Membrane</keyword>
<keyword evidence="12" id="KW-1185">Reference proteome</keyword>
<dbReference type="PANTHER" id="PTHR35011">
    <property type="entry name" value="2,3-DIKETO-L-GULONATE TRAP TRANSPORTER SMALL PERMEASE PROTEIN YIAM"/>
    <property type="match status" value="1"/>
</dbReference>